<feature type="region of interest" description="Disordered" evidence="1">
    <location>
        <begin position="124"/>
        <end position="200"/>
    </location>
</feature>
<evidence type="ECO:0000256" key="1">
    <source>
        <dbReference type="SAM" id="MobiDB-lite"/>
    </source>
</evidence>
<feature type="compositionally biased region" description="Acidic residues" evidence="1">
    <location>
        <begin position="176"/>
        <end position="200"/>
    </location>
</feature>
<gene>
    <name evidence="2" type="ORF">PXEA_LOCUS18898</name>
</gene>
<evidence type="ECO:0000313" key="3">
    <source>
        <dbReference type="Proteomes" id="UP000784294"/>
    </source>
</evidence>
<feature type="compositionally biased region" description="Low complexity" evidence="1">
    <location>
        <begin position="91"/>
        <end position="110"/>
    </location>
</feature>
<dbReference type="EMBL" id="CAAALY010074088">
    <property type="protein sequence ID" value="VEL25458.1"/>
    <property type="molecule type" value="Genomic_DNA"/>
</dbReference>
<organism evidence="2 3">
    <name type="scientific">Protopolystoma xenopodis</name>
    <dbReference type="NCBI Taxonomy" id="117903"/>
    <lineage>
        <taxon>Eukaryota</taxon>
        <taxon>Metazoa</taxon>
        <taxon>Spiralia</taxon>
        <taxon>Lophotrochozoa</taxon>
        <taxon>Platyhelminthes</taxon>
        <taxon>Monogenea</taxon>
        <taxon>Polyopisthocotylea</taxon>
        <taxon>Polystomatidea</taxon>
        <taxon>Polystomatidae</taxon>
        <taxon>Protopolystoma</taxon>
    </lineage>
</organism>
<dbReference type="AlphaFoldDB" id="A0A448X147"/>
<feature type="region of interest" description="Disordered" evidence="1">
    <location>
        <begin position="91"/>
        <end position="112"/>
    </location>
</feature>
<name>A0A448X147_9PLAT</name>
<comment type="caution">
    <text evidence="2">The sequence shown here is derived from an EMBL/GenBank/DDBJ whole genome shotgun (WGS) entry which is preliminary data.</text>
</comment>
<protein>
    <submittedName>
        <fullName evidence="2">Uncharacterized protein</fullName>
    </submittedName>
</protein>
<keyword evidence="3" id="KW-1185">Reference proteome</keyword>
<sequence>MVAEEDSLDSAIPSKKINYAALEALVGPSSSTITTSINISRSSERNEVIDVDIQSGELHGLNATCNSTFDRDKALMLPGPLLAATLKPASISSPLSATPQSSSSRLKSSSTALNRQTFPTINISSATSASKSPKEEKQKSVKFLLGDEDTSEVNDLPGDGAGMDNQNKHDILPSDVEADNDAEFSSDADYDEWQDGEELW</sequence>
<proteinExistence type="predicted"/>
<evidence type="ECO:0000313" key="2">
    <source>
        <dbReference type="EMBL" id="VEL25458.1"/>
    </source>
</evidence>
<reference evidence="2" key="1">
    <citation type="submission" date="2018-11" db="EMBL/GenBank/DDBJ databases">
        <authorList>
            <consortium name="Pathogen Informatics"/>
        </authorList>
    </citation>
    <scope>NUCLEOTIDE SEQUENCE</scope>
</reference>
<dbReference type="Proteomes" id="UP000784294">
    <property type="component" value="Unassembled WGS sequence"/>
</dbReference>
<accession>A0A448X147</accession>